<dbReference type="AlphaFoldDB" id="A0AA37HDY1"/>
<accession>A0AA37HDY1</accession>
<dbReference type="EMBL" id="BPQJ01000021">
    <property type="protein sequence ID" value="GJD64037.1"/>
    <property type="molecule type" value="Genomic_DNA"/>
</dbReference>
<feature type="compositionally biased region" description="Basic and acidic residues" evidence="1">
    <location>
        <begin position="200"/>
        <end position="209"/>
    </location>
</feature>
<name>A0AA37HDY1_9HYPH</name>
<evidence type="ECO:0000256" key="1">
    <source>
        <dbReference type="SAM" id="MobiDB-lite"/>
    </source>
</evidence>
<feature type="region of interest" description="Disordered" evidence="1">
    <location>
        <begin position="280"/>
        <end position="315"/>
    </location>
</feature>
<feature type="compositionally biased region" description="Basic and acidic residues" evidence="1">
    <location>
        <begin position="251"/>
        <end position="261"/>
    </location>
</feature>
<feature type="compositionally biased region" description="Basic and acidic residues" evidence="1">
    <location>
        <begin position="403"/>
        <end position="418"/>
    </location>
</feature>
<feature type="compositionally biased region" description="Basic and acidic residues" evidence="1">
    <location>
        <begin position="180"/>
        <end position="194"/>
    </location>
</feature>
<dbReference type="InterPro" id="IPR008490">
    <property type="entry name" value="Transposase_InsH_N"/>
</dbReference>
<dbReference type="Pfam" id="PF05598">
    <property type="entry name" value="DUF772"/>
    <property type="match status" value="1"/>
</dbReference>
<reference evidence="3" key="1">
    <citation type="journal article" date="2016" name="Front. Microbiol.">
        <title>Genome Sequence of the Piezophilic, Mesophilic Sulfate-Reducing Bacterium Desulfovibrio indicus J2T.</title>
        <authorList>
            <person name="Cao J."/>
            <person name="Maignien L."/>
            <person name="Shao Z."/>
            <person name="Alain K."/>
            <person name="Jebbar M."/>
        </authorList>
    </citation>
    <scope>NUCLEOTIDE SEQUENCE</scope>
    <source>
        <strain evidence="3">JCM 32048</strain>
    </source>
</reference>
<evidence type="ECO:0000313" key="4">
    <source>
        <dbReference type="Proteomes" id="UP001055286"/>
    </source>
</evidence>
<gene>
    <name evidence="3" type="ORF">MPEAHAMD_4211</name>
</gene>
<feature type="region of interest" description="Disordered" evidence="1">
    <location>
        <begin position="180"/>
        <end position="264"/>
    </location>
</feature>
<protein>
    <recommendedName>
        <fullName evidence="2">Transposase InsH N-terminal domain-containing protein</fullName>
    </recommendedName>
</protein>
<organism evidence="3 4">
    <name type="scientific">Methylobacterium frigidaeris</name>
    <dbReference type="NCBI Taxonomy" id="2038277"/>
    <lineage>
        <taxon>Bacteria</taxon>
        <taxon>Pseudomonadati</taxon>
        <taxon>Pseudomonadota</taxon>
        <taxon>Alphaproteobacteria</taxon>
        <taxon>Hyphomicrobiales</taxon>
        <taxon>Methylobacteriaceae</taxon>
        <taxon>Methylobacterium</taxon>
    </lineage>
</organism>
<proteinExistence type="predicted"/>
<feature type="compositionally biased region" description="Basic residues" evidence="1">
    <location>
        <begin position="232"/>
        <end position="244"/>
    </location>
</feature>
<feature type="compositionally biased region" description="Basic and acidic residues" evidence="1">
    <location>
        <begin position="287"/>
        <end position="299"/>
    </location>
</feature>
<reference evidence="3" key="2">
    <citation type="submission" date="2021-08" db="EMBL/GenBank/DDBJ databases">
        <authorList>
            <person name="Tani A."/>
            <person name="Ola A."/>
            <person name="Ogura Y."/>
            <person name="Katsura K."/>
            <person name="Hayashi T."/>
        </authorList>
    </citation>
    <scope>NUCLEOTIDE SEQUENCE</scope>
    <source>
        <strain evidence="3">JCM 32048</strain>
    </source>
</reference>
<keyword evidence="4" id="KW-1185">Reference proteome</keyword>
<dbReference type="Proteomes" id="UP001055286">
    <property type="component" value="Unassembled WGS sequence"/>
</dbReference>
<comment type="caution">
    <text evidence="3">The sequence shown here is derived from an EMBL/GenBank/DDBJ whole genome shotgun (WGS) entry which is preliminary data.</text>
</comment>
<sequence length="418" mass="45178">MSLQPSSPAEVPSQTAAVARAAFPWGNAYMRLRDELGTVFTDAQFTAVFSSRGRPAEAPWQLARVAVLQFAENLSDRRAAEVARGRIDWKYLLSLDLTDPGSSAPASWPATPRRSCSTRSSALCREHRFLVARGRRRTDSTHVLGAVRSLTRLGCVTETLRAALYALAGTAPEWLRAHAEESWSERDAKPTPRDLRRKSPTPDHSRGDHVGPGCRPRRTRIDPCRPGSPRSSPRHAPGRCRLRRCGPVARQDTRSRRDAARAEPPGYAVAVASVGSLRASGLPDRLGSQDRHLSGRSHDDELEPGSQPGSHSDAHPLLQCGLQALRARAELYALPAPVAHAASARGARRAEGRASARGRRGLCRAVPLAGGHRRDAVAGRADPASSMGPLSWAGQGPSPACADRGRPQHRPDRRLAGR</sequence>
<feature type="domain" description="Transposase InsH N-terminal" evidence="2">
    <location>
        <begin position="39"/>
        <end position="100"/>
    </location>
</feature>
<feature type="region of interest" description="Disordered" evidence="1">
    <location>
        <begin position="372"/>
        <end position="418"/>
    </location>
</feature>
<evidence type="ECO:0000259" key="2">
    <source>
        <dbReference type="Pfam" id="PF05598"/>
    </source>
</evidence>
<evidence type="ECO:0000313" key="3">
    <source>
        <dbReference type="EMBL" id="GJD64037.1"/>
    </source>
</evidence>